<dbReference type="InterPro" id="IPR029062">
    <property type="entry name" value="Class_I_gatase-like"/>
</dbReference>
<gene>
    <name evidence="1" type="ORF">QSP1433_LOCUS851</name>
</gene>
<dbReference type="SUPFAM" id="SSF52317">
    <property type="entry name" value="Class I glutamine amidotransferase-like"/>
    <property type="match status" value="1"/>
</dbReference>
<protein>
    <submittedName>
        <fullName evidence="1">Uncharacterized protein</fullName>
    </submittedName>
</protein>
<dbReference type="EMBL" id="HBHK01001444">
    <property type="protein sequence ID" value="CAD9663981.1"/>
    <property type="molecule type" value="Transcribed_RNA"/>
</dbReference>
<name>A0A7S2W2R6_9STRA</name>
<evidence type="ECO:0000313" key="1">
    <source>
        <dbReference type="EMBL" id="CAD9663981.1"/>
    </source>
</evidence>
<reference evidence="1" key="1">
    <citation type="submission" date="2021-01" db="EMBL/GenBank/DDBJ databases">
        <authorList>
            <person name="Corre E."/>
            <person name="Pelletier E."/>
            <person name="Niang G."/>
            <person name="Scheremetjew M."/>
            <person name="Finn R."/>
            <person name="Kale V."/>
            <person name="Holt S."/>
            <person name="Cochrane G."/>
            <person name="Meng A."/>
            <person name="Brown T."/>
            <person name="Cohen L."/>
        </authorList>
    </citation>
    <scope>NUCLEOTIDE SEQUENCE</scope>
    <source>
        <strain evidence="1">NY070348D</strain>
    </source>
</reference>
<accession>A0A7S2W2R6</accession>
<organism evidence="1">
    <name type="scientific">Mucochytrium quahogii</name>
    <dbReference type="NCBI Taxonomy" id="96639"/>
    <lineage>
        <taxon>Eukaryota</taxon>
        <taxon>Sar</taxon>
        <taxon>Stramenopiles</taxon>
        <taxon>Bigyra</taxon>
        <taxon>Labyrinthulomycetes</taxon>
        <taxon>Thraustochytrida</taxon>
        <taxon>Thraustochytriidae</taxon>
        <taxon>Mucochytrium</taxon>
    </lineage>
</organism>
<dbReference type="AlphaFoldDB" id="A0A7S2W2R6"/>
<proteinExistence type="predicted"/>
<sequence>MSGFPSEPCSSAAQALLVSTGDSGSASDEVYIDAITKSLAKVGVSSVIASLVHQGLDKLLGYLEKGTTVQFVFLIAVGSAGVQPMIPLLGEKANRVITEWVARGGTLAVSGEGVVVQLFNVYFNRQWTICDSPSTQVVRLNRKCARHVISEEFAEALLEEYSVETVILKGVPANQCLYGQVDSCSVALSRFANGRLCFVGDLYAQVETIEYLTKLATLDSAQDLASTDSIKHKTSVKALIVCGMGCFRAPDDFIAKTVSEAFAKCNVETQVEDVDSWPELIQLISLTKPDFILLVGVGQNGPEPVFPFLNNSVKDAVTTWVDGGGTLVVHGEGIIADLFNRFFDKNWQSVGVSSCGFYLNVSAARQAVSQKFADPLAKGFYKKMNMLRNVDWRECLYRGMGTCSIALSTYGNGRIAHIGDVNCDGPSITFLQELVKNAKRTNEVSLPKNKALIACGLGLFKASDDFYADHTAKTFKDLGIPFSKVDISSTTDIVALIEDETCKFIFLIGVGQAGADKARPLFKSNIRDALRSWVERGGYLAVQGEGGVMDSFLSKVFDKHWKCVGYYREERELNEDCEERFRGAMLPREYSSKAVVISGVSEDETVYGGSDDCSLAMANIGLGRLMLIGDVNAEEITIDVLGEFAKCTGCF</sequence>